<dbReference type="InterPro" id="IPR038595">
    <property type="entry name" value="LOR_sf"/>
</dbReference>
<dbReference type="Proteomes" id="UP001341840">
    <property type="component" value="Unassembled WGS sequence"/>
</dbReference>
<protein>
    <recommendedName>
        <fullName evidence="4">Protein LURP-one-related 4</fullName>
    </recommendedName>
</protein>
<organism evidence="2 3">
    <name type="scientific">Stylosanthes scabra</name>
    <dbReference type="NCBI Taxonomy" id="79078"/>
    <lineage>
        <taxon>Eukaryota</taxon>
        <taxon>Viridiplantae</taxon>
        <taxon>Streptophyta</taxon>
        <taxon>Embryophyta</taxon>
        <taxon>Tracheophyta</taxon>
        <taxon>Spermatophyta</taxon>
        <taxon>Magnoliopsida</taxon>
        <taxon>eudicotyledons</taxon>
        <taxon>Gunneridae</taxon>
        <taxon>Pentapetalae</taxon>
        <taxon>rosids</taxon>
        <taxon>fabids</taxon>
        <taxon>Fabales</taxon>
        <taxon>Fabaceae</taxon>
        <taxon>Papilionoideae</taxon>
        <taxon>50 kb inversion clade</taxon>
        <taxon>dalbergioids sensu lato</taxon>
        <taxon>Dalbergieae</taxon>
        <taxon>Pterocarpus clade</taxon>
        <taxon>Stylosanthes</taxon>
    </lineage>
</organism>
<evidence type="ECO:0000313" key="3">
    <source>
        <dbReference type="Proteomes" id="UP001341840"/>
    </source>
</evidence>
<keyword evidence="3" id="KW-1185">Reference proteome</keyword>
<dbReference type="Gene3D" id="2.40.160.200">
    <property type="entry name" value="LURP1-related"/>
    <property type="match status" value="1"/>
</dbReference>
<evidence type="ECO:0000256" key="1">
    <source>
        <dbReference type="ARBA" id="ARBA00005437"/>
    </source>
</evidence>
<proteinExistence type="inferred from homology"/>
<evidence type="ECO:0008006" key="4">
    <source>
        <dbReference type="Google" id="ProtNLM"/>
    </source>
</evidence>
<dbReference type="Pfam" id="PF04525">
    <property type="entry name" value="LOR"/>
    <property type="match status" value="1"/>
</dbReference>
<sequence>MAKRVYSEAEAELGATGSVKYTVWMKSLVFHSNGCTVYDSNGDIVYRVDNYDKKGATQVNLMDLRGTLLCTIHKKLLGFGRWDVYRCSGSDSDYCTRQQQKSKKKPWFEVKTGYKMMITGRVASCQVTTIGSQKYCIHRICRKTPGFKIFNMKNGHIVAHAKQKQSCSGIVLGKDVLRLDVEGDIDHSLIIAFVTVFALICGII</sequence>
<dbReference type="InterPro" id="IPR007612">
    <property type="entry name" value="LOR"/>
</dbReference>
<name>A0ABU6SHZ5_9FABA</name>
<evidence type="ECO:0000313" key="2">
    <source>
        <dbReference type="EMBL" id="MED6136027.1"/>
    </source>
</evidence>
<comment type="similarity">
    <text evidence="1">Belongs to the LOR family.</text>
</comment>
<dbReference type="InterPro" id="IPR025659">
    <property type="entry name" value="Tubby-like_C"/>
</dbReference>
<dbReference type="PANTHER" id="PTHR31087">
    <property type="match status" value="1"/>
</dbReference>
<reference evidence="2 3" key="1">
    <citation type="journal article" date="2023" name="Plants (Basel)">
        <title>Bridging the Gap: Combining Genomics and Transcriptomics Approaches to Understand Stylosanthes scabra, an Orphan Legume from the Brazilian Caatinga.</title>
        <authorList>
            <person name="Ferreira-Neto J.R.C."/>
            <person name="da Silva M.D."/>
            <person name="Binneck E."/>
            <person name="de Melo N.F."/>
            <person name="da Silva R.H."/>
            <person name="de Melo A.L.T.M."/>
            <person name="Pandolfi V."/>
            <person name="Bustamante F.O."/>
            <person name="Brasileiro-Vidal A.C."/>
            <person name="Benko-Iseppon A.M."/>
        </authorList>
    </citation>
    <scope>NUCLEOTIDE SEQUENCE [LARGE SCALE GENOMIC DNA]</scope>
    <source>
        <tissue evidence="2">Leaves</tissue>
    </source>
</reference>
<dbReference type="EMBL" id="JASCZI010060790">
    <property type="protein sequence ID" value="MED6136027.1"/>
    <property type="molecule type" value="Genomic_DNA"/>
</dbReference>
<accession>A0ABU6SHZ5</accession>
<dbReference type="SUPFAM" id="SSF54518">
    <property type="entry name" value="Tubby C-terminal domain-like"/>
    <property type="match status" value="1"/>
</dbReference>
<gene>
    <name evidence="2" type="ORF">PIB30_052103</name>
</gene>
<dbReference type="PANTHER" id="PTHR31087:SF59">
    <property type="entry name" value="PROTEIN LURP-ONE-RELATED 4"/>
    <property type="match status" value="1"/>
</dbReference>
<comment type="caution">
    <text evidence="2">The sequence shown here is derived from an EMBL/GenBank/DDBJ whole genome shotgun (WGS) entry which is preliminary data.</text>
</comment>